<dbReference type="STRING" id="645134.A0A0L0HSF4"/>
<dbReference type="Gene3D" id="3.10.260.10">
    <property type="entry name" value="Transcription regulator HTH, APSES-type DNA-binding domain"/>
    <property type="match status" value="1"/>
</dbReference>
<keyword evidence="2 3" id="KW-0040">ANK repeat</keyword>
<dbReference type="FunFam" id="3.10.260.10:FF:000001">
    <property type="entry name" value="APSES transcription factor (MbpA)"/>
    <property type="match status" value="1"/>
</dbReference>
<dbReference type="Pfam" id="PF04383">
    <property type="entry name" value="KilA-N"/>
    <property type="match status" value="1"/>
</dbReference>
<dbReference type="InterPro" id="IPR036770">
    <property type="entry name" value="Ankyrin_rpt-contain_sf"/>
</dbReference>
<evidence type="ECO:0000313" key="8">
    <source>
        <dbReference type="Proteomes" id="UP000053201"/>
    </source>
</evidence>
<dbReference type="eggNOG" id="ENOG502QUTG">
    <property type="taxonomic scope" value="Eukaryota"/>
</dbReference>
<feature type="repeat" description="ANK" evidence="3">
    <location>
        <begin position="501"/>
        <end position="533"/>
    </location>
</feature>
<feature type="compositionally biased region" description="Acidic residues" evidence="5">
    <location>
        <begin position="846"/>
        <end position="862"/>
    </location>
</feature>
<reference evidence="7 8" key="1">
    <citation type="submission" date="2009-08" db="EMBL/GenBank/DDBJ databases">
        <title>The Genome Sequence of Spizellomyces punctatus strain DAOM BR117.</title>
        <authorList>
            <consortium name="The Broad Institute Genome Sequencing Platform"/>
            <person name="Russ C."/>
            <person name="Cuomo C."/>
            <person name="Shea T."/>
            <person name="Young S.K."/>
            <person name="Zeng Q."/>
            <person name="Koehrsen M."/>
            <person name="Haas B."/>
            <person name="Borodovsky M."/>
            <person name="Guigo R."/>
            <person name="Alvarado L."/>
            <person name="Berlin A."/>
            <person name="Bochicchio J."/>
            <person name="Borenstein D."/>
            <person name="Chapman S."/>
            <person name="Chen Z."/>
            <person name="Engels R."/>
            <person name="Freedman E."/>
            <person name="Gellesch M."/>
            <person name="Goldberg J."/>
            <person name="Griggs A."/>
            <person name="Gujja S."/>
            <person name="Heiman D."/>
            <person name="Hepburn T."/>
            <person name="Howarth C."/>
            <person name="Jen D."/>
            <person name="Larson L."/>
            <person name="Lewis B."/>
            <person name="Mehta T."/>
            <person name="Park D."/>
            <person name="Pearson M."/>
            <person name="Roberts A."/>
            <person name="Saif S."/>
            <person name="Shenoy N."/>
            <person name="Sisk P."/>
            <person name="Stolte C."/>
            <person name="Sykes S."/>
            <person name="Thomson T."/>
            <person name="Walk T."/>
            <person name="White J."/>
            <person name="Yandava C."/>
            <person name="Burger G."/>
            <person name="Gray M.W."/>
            <person name="Holland P.W.H."/>
            <person name="King N."/>
            <person name="Lang F.B.F."/>
            <person name="Roger A.J."/>
            <person name="Ruiz-Trillo I."/>
            <person name="Lander E."/>
            <person name="Nusbaum C."/>
        </authorList>
    </citation>
    <scope>NUCLEOTIDE SEQUENCE [LARGE SCALE GENOMIC DNA]</scope>
    <source>
        <strain evidence="7 8">DAOM BR117</strain>
    </source>
</reference>
<feature type="compositionally biased region" description="Polar residues" evidence="5">
    <location>
        <begin position="896"/>
        <end position="919"/>
    </location>
</feature>
<evidence type="ECO:0000256" key="1">
    <source>
        <dbReference type="ARBA" id="ARBA00022737"/>
    </source>
</evidence>
<evidence type="ECO:0000256" key="5">
    <source>
        <dbReference type="SAM" id="MobiDB-lite"/>
    </source>
</evidence>
<feature type="compositionally biased region" description="Polar residues" evidence="5">
    <location>
        <begin position="175"/>
        <end position="189"/>
    </location>
</feature>
<dbReference type="Proteomes" id="UP000053201">
    <property type="component" value="Unassembled WGS sequence"/>
</dbReference>
<keyword evidence="4" id="KW-0175">Coiled coil</keyword>
<organism evidence="7 8">
    <name type="scientific">Spizellomyces punctatus (strain DAOM BR117)</name>
    <dbReference type="NCBI Taxonomy" id="645134"/>
    <lineage>
        <taxon>Eukaryota</taxon>
        <taxon>Fungi</taxon>
        <taxon>Fungi incertae sedis</taxon>
        <taxon>Chytridiomycota</taxon>
        <taxon>Chytridiomycota incertae sedis</taxon>
        <taxon>Chytridiomycetes</taxon>
        <taxon>Spizellomycetales</taxon>
        <taxon>Spizellomycetaceae</taxon>
        <taxon>Spizellomyces</taxon>
    </lineage>
</organism>
<keyword evidence="1" id="KW-0677">Repeat</keyword>
<dbReference type="OrthoDB" id="341259at2759"/>
<dbReference type="AlphaFoldDB" id="A0A0L0HSF4"/>
<evidence type="ECO:0000256" key="2">
    <source>
        <dbReference type="ARBA" id="ARBA00023043"/>
    </source>
</evidence>
<dbReference type="PANTHER" id="PTHR43828">
    <property type="entry name" value="ASPARAGINASE"/>
    <property type="match status" value="1"/>
</dbReference>
<evidence type="ECO:0000256" key="3">
    <source>
        <dbReference type="PROSITE-ProRule" id="PRU00023"/>
    </source>
</evidence>
<dbReference type="InParanoid" id="A0A0L0HSF4"/>
<dbReference type="EMBL" id="KQ257450">
    <property type="protein sequence ID" value="KND04286.1"/>
    <property type="molecule type" value="Genomic_DNA"/>
</dbReference>
<dbReference type="RefSeq" id="XP_016612325.1">
    <property type="nucleotide sequence ID" value="XM_016748358.1"/>
</dbReference>
<keyword evidence="8" id="KW-1185">Reference proteome</keyword>
<dbReference type="GO" id="GO:0001228">
    <property type="term" value="F:DNA-binding transcription activator activity, RNA polymerase II-specific"/>
    <property type="evidence" value="ECO:0007669"/>
    <property type="project" value="UniProtKB-ARBA"/>
</dbReference>
<dbReference type="PANTHER" id="PTHR43828:SF3">
    <property type="entry name" value="CHROMO DOMAIN-CONTAINING PROTEIN"/>
    <property type="match status" value="1"/>
</dbReference>
<feature type="region of interest" description="Disordered" evidence="5">
    <location>
        <begin position="120"/>
        <end position="206"/>
    </location>
</feature>
<sequence>METPPSVPVSVPANGSSGGGPTIYSAIYSGVPVYEMMCRDTPVMRRMADAYMNATQILKVAGFTKPKRTKILEREVLQGEHEKIQGGYGKYQGTWIPLSESRMLASRYNVDTELRPLFDFDPQTGSVAPKPPTLRTPHVDLAGDGLASPSSPSPPPHHSLDYFSPVDGPSHLLSEFNSPDGSITPQGTVSPPPGINEEAPQPTWRDNLNLSSMTREASSQPLDQPHLNSQVQSILNSFGMQHLLQHPSTDGAISNTESSSNANTVNEMETPTTTNSQETNRQTSSSQQSGPTPSSRPTQSQATSIEAEYYQKLQQGLLLDESTAQNYVAHIQQILRTQDMQQFQQAQQYSSYLQAGSYPAVQSAYQQLAMLNLLSLAAQHAYTYPNGYPSLDSWFKQTDGTASKSLSGLGQPITGQRSQVSSSPEQSKVPSNDRRQSGVEEDHDAPELDSRHTSAHQLRQREVLTNLYLYSDSQLHKIIDSLRNPTNPRKLDVNLVLEGKRGSTLLHFAAALGREKLVKALISNGANPAIAANGGETPLMRAVYHVGCYDLQTFSQIADWLRDSVYLTDTSRRTVLHHIAKASKKRDLWAAAGYYVRCIAQVIQEEYSEAKNLIPQVVNAQDAYGNTALHYACKYASRSVAEVLLKLGATHEIANHAGETPVDLARYEPKLLALLFREIERDDVAAWDDFDEDGDILMRDFDEATDTDDDEFERSPSPNPVERSMHEQTMNTLDKFYGEKVENILSNLTPSVTNAVKAGVDQLRNNLMSRYREQEARVEITQLELEQAKEQLANAKKELSELQEKRKRMDELVELANELEDKLEQHATRLIRKTKGKRAVEPSISSDEDKEDDDTHDPDMVGEEATQSGPSAEAESAARPLEDDPSKPSRDPSDSARMNNEAIPSQSTDPESSISQTSTTKRKRSASLTDDEDTVSDAAAHSSDTSHTSKLRKLMPSDRTRTRSGRQAEVRLKAELADLQQEVERSEQNRLKMFHEIENIRAHREEKDRKFKRIIAACVRMPMDKIDELIEPLVHELE</sequence>
<dbReference type="PROSITE" id="PS50297">
    <property type="entry name" value="ANK_REP_REGION"/>
    <property type="match status" value="2"/>
</dbReference>
<dbReference type="InterPro" id="IPR003163">
    <property type="entry name" value="Tscrpt_reg_HTH_APSES-type"/>
</dbReference>
<dbReference type="InterPro" id="IPR002110">
    <property type="entry name" value="Ankyrin_rpt"/>
</dbReference>
<proteinExistence type="predicted"/>
<dbReference type="GeneID" id="27683777"/>
<feature type="compositionally biased region" description="Basic and acidic residues" evidence="5">
    <location>
        <begin position="431"/>
        <end position="452"/>
    </location>
</feature>
<feature type="region of interest" description="Disordered" evidence="5">
    <location>
        <begin position="403"/>
        <end position="456"/>
    </location>
</feature>
<gene>
    <name evidence="7" type="ORF">SPPG_00022</name>
</gene>
<feature type="region of interest" description="Disordered" evidence="5">
    <location>
        <begin position="833"/>
        <end position="966"/>
    </location>
</feature>
<dbReference type="PROSITE" id="PS51299">
    <property type="entry name" value="HTH_APSES"/>
    <property type="match status" value="1"/>
</dbReference>
<feature type="compositionally biased region" description="Polar residues" evidence="5">
    <location>
        <begin position="403"/>
        <end position="430"/>
    </location>
</feature>
<feature type="coiled-coil region" evidence="4">
    <location>
        <begin position="969"/>
        <end position="996"/>
    </location>
</feature>
<name>A0A0L0HSF4_SPIPD</name>
<feature type="compositionally biased region" description="Basic and acidic residues" evidence="5">
    <location>
        <begin position="880"/>
        <end position="894"/>
    </location>
</feature>
<evidence type="ECO:0000259" key="6">
    <source>
        <dbReference type="PROSITE" id="PS51299"/>
    </source>
</evidence>
<dbReference type="Pfam" id="PF13857">
    <property type="entry name" value="Ank_5"/>
    <property type="match status" value="1"/>
</dbReference>
<dbReference type="SMART" id="SM01252">
    <property type="entry name" value="KilA-N"/>
    <property type="match status" value="1"/>
</dbReference>
<dbReference type="SUPFAM" id="SSF48403">
    <property type="entry name" value="Ankyrin repeat"/>
    <property type="match status" value="1"/>
</dbReference>
<evidence type="ECO:0000256" key="4">
    <source>
        <dbReference type="SAM" id="Coils"/>
    </source>
</evidence>
<dbReference type="InterPro" id="IPR036887">
    <property type="entry name" value="HTH_APSES_sf"/>
</dbReference>
<feature type="compositionally biased region" description="Low complexity" evidence="5">
    <location>
        <begin position="282"/>
        <end position="303"/>
    </location>
</feature>
<feature type="compositionally biased region" description="Low complexity" evidence="5">
    <location>
        <begin position="936"/>
        <end position="948"/>
    </location>
</feature>
<feature type="compositionally biased region" description="Acidic residues" evidence="5">
    <location>
        <begin position="703"/>
        <end position="712"/>
    </location>
</feature>
<accession>A0A0L0HSF4</accession>
<dbReference type="SMART" id="SM00248">
    <property type="entry name" value="ANK"/>
    <property type="match status" value="2"/>
</dbReference>
<feature type="region of interest" description="Disordered" evidence="5">
    <location>
        <begin position="703"/>
        <end position="725"/>
    </location>
</feature>
<dbReference type="InterPro" id="IPR018004">
    <property type="entry name" value="KilA/APSES_HTH"/>
</dbReference>
<dbReference type="InterPro" id="IPR051642">
    <property type="entry name" value="SWI6-like"/>
</dbReference>
<dbReference type="OMA" id="WINITQI"/>
<dbReference type="GO" id="GO:0033309">
    <property type="term" value="C:SBF transcription complex"/>
    <property type="evidence" value="ECO:0007669"/>
    <property type="project" value="TreeGrafter"/>
</dbReference>
<protein>
    <recommendedName>
        <fullName evidence="6">HTH APSES-type domain-containing protein</fullName>
    </recommendedName>
</protein>
<evidence type="ECO:0000313" key="7">
    <source>
        <dbReference type="EMBL" id="KND04286.1"/>
    </source>
</evidence>
<dbReference type="SUPFAM" id="SSF54616">
    <property type="entry name" value="DNA-binding domain of Mlu1-box binding protein MBP1"/>
    <property type="match status" value="1"/>
</dbReference>
<dbReference type="PROSITE" id="PS50088">
    <property type="entry name" value="ANK_REPEAT"/>
    <property type="match status" value="2"/>
</dbReference>
<feature type="domain" description="HTH APSES-type" evidence="6">
    <location>
        <begin position="23"/>
        <end position="129"/>
    </location>
</feature>
<dbReference type="VEuPathDB" id="FungiDB:SPPG_00022"/>
<feature type="region of interest" description="Disordered" evidence="5">
    <location>
        <begin position="246"/>
        <end position="303"/>
    </location>
</feature>
<feature type="compositionally biased region" description="Polar residues" evidence="5">
    <location>
        <begin position="246"/>
        <end position="281"/>
    </location>
</feature>
<dbReference type="Gene3D" id="1.25.40.20">
    <property type="entry name" value="Ankyrin repeat-containing domain"/>
    <property type="match status" value="1"/>
</dbReference>
<feature type="coiled-coil region" evidence="4">
    <location>
        <begin position="764"/>
        <end position="829"/>
    </location>
</feature>
<feature type="repeat" description="ANK" evidence="3">
    <location>
        <begin position="624"/>
        <end position="656"/>
    </location>
</feature>
<dbReference type="GO" id="GO:0003677">
    <property type="term" value="F:DNA binding"/>
    <property type="evidence" value="ECO:0007669"/>
    <property type="project" value="InterPro"/>
</dbReference>
<dbReference type="Pfam" id="PF12796">
    <property type="entry name" value="Ank_2"/>
    <property type="match status" value="1"/>
</dbReference>
<dbReference type="GO" id="GO:0030907">
    <property type="term" value="C:MBF transcription complex"/>
    <property type="evidence" value="ECO:0007669"/>
    <property type="project" value="TreeGrafter"/>
</dbReference>
<feature type="compositionally biased region" description="Basic and acidic residues" evidence="5">
    <location>
        <begin position="955"/>
        <end position="966"/>
    </location>
</feature>